<dbReference type="EMBL" id="MVGC01000051">
    <property type="protein sequence ID" value="RJE25303.1"/>
    <property type="molecule type" value="Genomic_DNA"/>
</dbReference>
<gene>
    <name evidence="2" type="ORF">PHISCL_02332</name>
</gene>
<dbReference type="Proteomes" id="UP000266188">
    <property type="component" value="Unassembled WGS sequence"/>
</dbReference>
<sequence length="172" mass="19672">MATYQSILLHLIFALLRGKEKAFDLSLRYRIQPDEHELLVALVQSCRRLGMLSYPNILAHHEITAPLALVWVSVEEIKRFGLALYKVCRMCSRPESLRRNDKSLGSELLTLSDLNFCMPDSDELWNAPGDAESGTIRRVASHTNLRDNGNPDAWISRASCLLYDEHVDFDWI</sequence>
<feature type="signal peptide" evidence="1">
    <location>
        <begin position="1"/>
        <end position="18"/>
    </location>
</feature>
<evidence type="ECO:0000313" key="2">
    <source>
        <dbReference type="EMBL" id="RJE25303.1"/>
    </source>
</evidence>
<organism evidence="2 3">
    <name type="scientific">Aspergillus sclerotialis</name>
    <dbReference type="NCBI Taxonomy" id="2070753"/>
    <lineage>
        <taxon>Eukaryota</taxon>
        <taxon>Fungi</taxon>
        <taxon>Dikarya</taxon>
        <taxon>Ascomycota</taxon>
        <taxon>Pezizomycotina</taxon>
        <taxon>Eurotiomycetes</taxon>
        <taxon>Eurotiomycetidae</taxon>
        <taxon>Eurotiales</taxon>
        <taxon>Aspergillaceae</taxon>
        <taxon>Aspergillus</taxon>
        <taxon>Aspergillus subgen. Polypaecilum</taxon>
    </lineage>
</organism>
<proteinExistence type="predicted"/>
<evidence type="ECO:0000313" key="3">
    <source>
        <dbReference type="Proteomes" id="UP000266188"/>
    </source>
</evidence>
<comment type="caution">
    <text evidence="2">The sequence shown here is derived from an EMBL/GenBank/DDBJ whole genome shotgun (WGS) entry which is preliminary data.</text>
</comment>
<evidence type="ECO:0000256" key="1">
    <source>
        <dbReference type="SAM" id="SignalP"/>
    </source>
</evidence>
<name>A0A3A2ZSL5_9EURO</name>
<keyword evidence="3" id="KW-1185">Reference proteome</keyword>
<dbReference type="AlphaFoldDB" id="A0A3A2ZSL5"/>
<keyword evidence="1" id="KW-0732">Signal</keyword>
<dbReference type="OrthoDB" id="10261408at2759"/>
<reference evidence="3" key="1">
    <citation type="submission" date="2017-02" db="EMBL/GenBank/DDBJ databases">
        <authorList>
            <person name="Tafer H."/>
            <person name="Lopandic K."/>
        </authorList>
    </citation>
    <scope>NUCLEOTIDE SEQUENCE [LARGE SCALE GENOMIC DNA]</scope>
    <source>
        <strain evidence="3">CBS 366.77</strain>
    </source>
</reference>
<accession>A0A3A2ZSL5</accession>
<dbReference type="STRING" id="2070753.A0A3A2ZSL5"/>
<protein>
    <submittedName>
        <fullName evidence="2">Uncharacterized protein</fullName>
    </submittedName>
</protein>
<feature type="chain" id="PRO_5017424087" evidence="1">
    <location>
        <begin position="19"/>
        <end position="172"/>
    </location>
</feature>